<keyword evidence="8" id="KW-0520">NAD</keyword>
<evidence type="ECO:0000256" key="4">
    <source>
        <dbReference type="ARBA" id="ARBA00023002"/>
    </source>
</evidence>
<feature type="binding site" evidence="8">
    <location>
        <position position="53"/>
    </location>
    <ligand>
        <name>FAD</name>
        <dbReference type="ChEBI" id="CHEBI:57692"/>
    </ligand>
</feature>
<dbReference type="PROSITE" id="PS00076">
    <property type="entry name" value="PYRIDINE_REDOX_1"/>
    <property type="match status" value="1"/>
</dbReference>
<feature type="domain" description="Pyridine nucleotide-disulphide oxidoreductase dimerisation" evidence="11">
    <location>
        <begin position="341"/>
        <end position="449"/>
    </location>
</feature>
<evidence type="ECO:0000256" key="5">
    <source>
        <dbReference type="ARBA" id="ARBA00023157"/>
    </source>
</evidence>
<dbReference type="Pfam" id="PF07992">
    <property type="entry name" value="Pyr_redox_2"/>
    <property type="match status" value="1"/>
</dbReference>
<dbReference type="Pfam" id="PF02852">
    <property type="entry name" value="Pyr_redox_dim"/>
    <property type="match status" value="1"/>
</dbReference>
<evidence type="ECO:0000256" key="8">
    <source>
        <dbReference type="PIRSR" id="PIRSR000350-3"/>
    </source>
</evidence>
<dbReference type="SUPFAM" id="SSF51905">
    <property type="entry name" value="FAD/NAD(P)-binding domain"/>
    <property type="match status" value="1"/>
</dbReference>
<dbReference type="InterPro" id="IPR001100">
    <property type="entry name" value="Pyr_nuc-diS_OxRdtase"/>
</dbReference>
<evidence type="ECO:0000256" key="2">
    <source>
        <dbReference type="ARBA" id="ARBA00022630"/>
    </source>
</evidence>
<evidence type="ECO:0000256" key="9">
    <source>
        <dbReference type="PIRSR" id="PIRSR000350-4"/>
    </source>
</evidence>
<dbReference type="PANTHER" id="PTHR42737:SF2">
    <property type="entry name" value="GLUTATHIONE REDUCTASE"/>
    <property type="match status" value="1"/>
</dbReference>
<feature type="domain" description="FAD/NAD(P)-binding" evidence="12">
    <location>
        <begin position="7"/>
        <end position="321"/>
    </location>
</feature>
<dbReference type="RefSeq" id="WP_136548792.1">
    <property type="nucleotide sequence ID" value="NZ_CP031093.1"/>
</dbReference>
<dbReference type="InterPro" id="IPR023753">
    <property type="entry name" value="FAD/NAD-binding_dom"/>
</dbReference>
<dbReference type="PANTHER" id="PTHR42737">
    <property type="entry name" value="GLUTATHIONE REDUCTASE"/>
    <property type="match status" value="1"/>
</dbReference>
<dbReference type="Gene3D" id="3.30.390.30">
    <property type="match status" value="1"/>
</dbReference>
<evidence type="ECO:0000256" key="3">
    <source>
        <dbReference type="ARBA" id="ARBA00022827"/>
    </source>
</evidence>
<comment type="similarity">
    <text evidence="1 10">Belongs to the class-I pyridine nucleotide-disulfide oxidoreductase family.</text>
</comment>
<dbReference type="GO" id="GO:0004362">
    <property type="term" value="F:glutathione-disulfide reductase (NADPH) activity"/>
    <property type="evidence" value="ECO:0007669"/>
    <property type="project" value="UniProtKB-EC"/>
</dbReference>
<dbReference type="GO" id="GO:0034599">
    <property type="term" value="P:cellular response to oxidative stress"/>
    <property type="evidence" value="ECO:0007669"/>
    <property type="project" value="TreeGrafter"/>
</dbReference>
<evidence type="ECO:0000259" key="12">
    <source>
        <dbReference type="Pfam" id="PF07992"/>
    </source>
</evidence>
<protein>
    <submittedName>
        <fullName evidence="13">Glutathione-disulfide reductase</fullName>
        <ecNumber evidence="13">1.8.1.7</ecNumber>
    </submittedName>
</protein>
<dbReference type="PRINTS" id="PR00411">
    <property type="entry name" value="PNDRDTASEI"/>
</dbReference>
<dbReference type="InterPro" id="IPR036188">
    <property type="entry name" value="FAD/NAD-bd_sf"/>
</dbReference>
<evidence type="ECO:0000313" key="13">
    <source>
        <dbReference type="EMBL" id="QCF26070.1"/>
    </source>
</evidence>
<name>A0A4V1D8R1_9ALTE</name>
<feature type="binding site" evidence="8">
    <location>
        <begin position="142"/>
        <end position="144"/>
    </location>
    <ligand>
        <name>FAD</name>
        <dbReference type="ChEBI" id="CHEBI:57692"/>
    </ligand>
</feature>
<dbReference type="GO" id="GO:0050660">
    <property type="term" value="F:flavin adenine dinucleotide binding"/>
    <property type="evidence" value="ECO:0007669"/>
    <property type="project" value="InterPro"/>
</dbReference>
<reference evidence="13 14" key="1">
    <citation type="submission" date="2018-07" db="EMBL/GenBank/DDBJ databases">
        <title>Marsedoiliclastica nanhaica gen. nov. sp. nov., a novel marine hydrocarbonoclastic bacterium isolated from an in-situ enriched hydrocarbon-degrading consortium in deep-sea sediment.</title>
        <authorList>
            <person name="Dong C."/>
            <person name="Ma T."/>
            <person name="Liu R."/>
            <person name="Shao Z."/>
        </authorList>
    </citation>
    <scope>NUCLEOTIDE SEQUENCE [LARGE SCALE GENOMIC DNA]</scope>
    <source>
        <strain evidence="14">soil36-7</strain>
    </source>
</reference>
<keyword evidence="8" id="KW-0547">Nucleotide-binding</keyword>
<evidence type="ECO:0000256" key="6">
    <source>
        <dbReference type="ARBA" id="ARBA00023284"/>
    </source>
</evidence>
<evidence type="ECO:0000256" key="1">
    <source>
        <dbReference type="ARBA" id="ARBA00007532"/>
    </source>
</evidence>
<dbReference type="GO" id="GO:0006749">
    <property type="term" value="P:glutathione metabolic process"/>
    <property type="evidence" value="ECO:0007669"/>
    <property type="project" value="TreeGrafter"/>
</dbReference>
<dbReference type="PIRSF" id="PIRSF000350">
    <property type="entry name" value="Mercury_reductase_MerA"/>
    <property type="match status" value="1"/>
</dbReference>
<evidence type="ECO:0000259" key="11">
    <source>
        <dbReference type="Pfam" id="PF02852"/>
    </source>
</evidence>
<dbReference type="EMBL" id="CP031093">
    <property type="protein sequence ID" value="QCF26070.1"/>
    <property type="molecule type" value="Genomic_DNA"/>
</dbReference>
<organism evidence="13 14">
    <name type="scientific">Hydrocarboniclastica marina</name>
    <dbReference type="NCBI Taxonomy" id="2259620"/>
    <lineage>
        <taxon>Bacteria</taxon>
        <taxon>Pseudomonadati</taxon>
        <taxon>Pseudomonadota</taxon>
        <taxon>Gammaproteobacteria</taxon>
        <taxon>Alteromonadales</taxon>
        <taxon>Alteromonadaceae</taxon>
        <taxon>Hydrocarboniclastica</taxon>
    </lineage>
</organism>
<keyword evidence="14" id="KW-1185">Reference proteome</keyword>
<keyword evidence="6 10" id="KW-0676">Redox-active center</keyword>
<feature type="binding site" evidence="8">
    <location>
        <begin position="177"/>
        <end position="184"/>
    </location>
    <ligand>
        <name>NAD(+)</name>
        <dbReference type="ChEBI" id="CHEBI:57540"/>
    </ligand>
</feature>
<gene>
    <name evidence="13" type="ORF">soil367_09090</name>
</gene>
<dbReference type="SUPFAM" id="SSF55424">
    <property type="entry name" value="FAD/NAD-linked reductases, dimerisation (C-terminal) domain"/>
    <property type="match status" value="1"/>
</dbReference>
<dbReference type="KEGG" id="hmi:soil367_09090"/>
<dbReference type="AlphaFoldDB" id="A0A4V1D8R1"/>
<dbReference type="PRINTS" id="PR00368">
    <property type="entry name" value="FADPNR"/>
</dbReference>
<feature type="disulfide bond" description="Redox-active" evidence="9">
    <location>
        <begin position="44"/>
        <end position="49"/>
    </location>
</feature>
<feature type="binding site" evidence="8">
    <location>
        <position position="306"/>
    </location>
    <ligand>
        <name>FAD</name>
        <dbReference type="ChEBI" id="CHEBI:57692"/>
    </ligand>
</feature>
<dbReference type="Proteomes" id="UP000298049">
    <property type="component" value="Chromosome"/>
</dbReference>
<dbReference type="GO" id="GO:0005829">
    <property type="term" value="C:cytosol"/>
    <property type="evidence" value="ECO:0007669"/>
    <property type="project" value="TreeGrafter"/>
</dbReference>
<dbReference type="NCBIfam" id="NF004776">
    <property type="entry name" value="PRK06116.1"/>
    <property type="match status" value="1"/>
</dbReference>
<dbReference type="InterPro" id="IPR016156">
    <property type="entry name" value="FAD/NAD-linked_Rdtase_dimer_sf"/>
</dbReference>
<proteinExistence type="inferred from homology"/>
<keyword evidence="2 10" id="KW-0285">Flavoprotein</keyword>
<keyword evidence="4 10" id="KW-0560">Oxidoreductase</keyword>
<accession>A0A4V1D8R1</accession>
<dbReference type="GO" id="GO:0045454">
    <property type="term" value="P:cell redox homeostasis"/>
    <property type="evidence" value="ECO:0007669"/>
    <property type="project" value="InterPro"/>
</dbReference>
<dbReference type="InterPro" id="IPR046952">
    <property type="entry name" value="GSHR/TRXR-like"/>
</dbReference>
<keyword evidence="3 8" id="KW-0274">FAD</keyword>
<sequence length="454" mass="48586">MTQSREYDLIVIGAGSGGVRLARMSASYGARVAVVESRYLGGTCVNVGCVPKKLLVYGASIHEALEDAAGYGWTVQSSDRQFSWKTLRQNKDKEINRLNGIYGRLLESAGVTLIEGSAAISGANEVTVGDTVYQTQRIVIATGSWPYIPDIAGKEHIVSSNEMFYLDTLPAKAVVWGGGYIAVEFASILSGLGVDTTLVYRGELFLRGFDEDVRTTVAQELTKKGINLLFNTTVEAVDATDAGGYVVQLSDGETLETGLIMAATGRRPLTEGLGLEAVGVATAENGAIQVDNAFQTSVPTIYALGDVIGTPQLTPVAINQAMVLARNLFDSGSGVMDYEYIPTAVFCHPNIGTVGMTEDEAREAYGELRIYRTQFRPMKHTLSGRDERTMMKLIVDDDSDRVVGAHMVGPDAGEIIQGIAVALKAGATKAIFDSTVGIHPTSAEEFVTMREAVQ</sequence>
<dbReference type="InterPro" id="IPR012999">
    <property type="entry name" value="Pyr_OxRdtase_I_AS"/>
</dbReference>
<evidence type="ECO:0000256" key="10">
    <source>
        <dbReference type="RuleBase" id="RU003691"/>
    </source>
</evidence>
<evidence type="ECO:0000313" key="14">
    <source>
        <dbReference type="Proteomes" id="UP000298049"/>
    </source>
</evidence>
<evidence type="ECO:0000256" key="7">
    <source>
        <dbReference type="PIRSR" id="PIRSR000350-2"/>
    </source>
</evidence>
<feature type="binding site" evidence="8">
    <location>
        <position position="265"/>
    </location>
    <ligand>
        <name>NAD(+)</name>
        <dbReference type="ChEBI" id="CHEBI:57540"/>
    </ligand>
</feature>
<feature type="active site" description="Proton acceptor" evidence="7">
    <location>
        <position position="439"/>
    </location>
</feature>
<dbReference type="EC" id="1.8.1.7" evidence="13"/>
<dbReference type="InterPro" id="IPR004099">
    <property type="entry name" value="Pyr_nucl-diS_OxRdtase_dimer"/>
</dbReference>
<dbReference type="OrthoDB" id="9800167at2"/>
<dbReference type="Gene3D" id="3.50.50.60">
    <property type="entry name" value="FAD/NAD(P)-binding domain"/>
    <property type="match status" value="2"/>
</dbReference>
<comment type="cofactor">
    <cofactor evidence="8">
        <name>FAD</name>
        <dbReference type="ChEBI" id="CHEBI:57692"/>
    </cofactor>
    <text evidence="8">Binds 1 FAD per subunit.</text>
</comment>
<keyword evidence="5" id="KW-1015">Disulfide bond</keyword>